<dbReference type="Proteomes" id="UP000038010">
    <property type="component" value="Unassembled WGS sequence"/>
</dbReference>
<dbReference type="GeneID" id="28740699"/>
<sequence length="281" mass="32017">MPSLLDMPIEVRFLIYEHLFAGQRITYIPTQPYNLRSAKAGHQDRWWYTNRGVAENKRLWFRGVEILLVSKLCRTEAFQMLHLHANISLTYLEDRSWRLAPSPSLTNILNHIRYVSTSADYTKGRGFHSFFKLLRNLEIVSIFDFEFDHAEGLTRATRQGPALAPDGSLTQMMCDATIASISECFQDSYSAFPRLISHWDARGRTFAVSVTGEGCRYCFRDLKSFYFHMALLVGAAPGAQASTKLSSTPVMVKIGWNHEGSHRWKTVNTELGKMLGRRLGG</sequence>
<name>A0A0N1P1V9_9EURO</name>
<dbReference type="RefSeq" id="XP_018004365.1">
    <property type="nucleotide sequence ID" value="XM_018148819.1"/>
</dbReference>
<protein>
    <submittedName>
        <fullName evidence="1">Uncharacterized protein</fullName>
    </submittedName>
</protein>
<dbReference type="AlphaFoldDB" id="A0A0N1P1V9"/>
<comment type="caution">
    <text evidence="1">The sequence shown here is derived from an EMBL/GenBank/DDBJ whole genome shotgun (WGS) entry which is preliminary data.</text>
</comment>
<gene>
    <name evidence="1" type="ORF">AB675_8379</name>
</gene>
<evidence type="ECO:0000313" key="2">
    <source>
        <dbReference type="Proteomes" id="UP000038010"/>
    </source>
</evidence>
<accession>A0A0N1P1V9</accession>
<organism evidence="1 2">
    <name type="scientific">Cyphellophora attinorum</name>
    <dbReference type="NCBI Taxonomy" id="1664694"/>
    <lineage>
        <taxon>Eukaryota</taxon>
        <taxon>Fungi</taxon>
        <taxon>Dikarya</taxon>
        <taxon>Ascomycota</taxon>
        <taxon>Pezizomycotina</taxon>
        <taxon>Eurotiomycetes</taxon>
        <taxon>Chaetothyriomycetidae</taxon>
        <taxon>Chaetothyriales</taxon>
        <taxon>Cyphellophoraceae</taxon>
        <taxon>Cyphellophora</taxon>
    </lineage>
</organism>
<dbReference type="VEuPathDB" id="FungiDB:AB675_8379"/>
<evidence type="ECO:0000313" key="1">
    <source>
        <dbReference type="EMBL" id="KPI44402.1"/>
    </source>
</evidence>
<proteinExistence type="predicted"/>
<dbReference type="EMBL" id="LFJN01000003">
    <property type="protein sequence ID" value="KPI44402.1"/>
    <property type="molecule type" value="Genomic_DNA"/>
</dbReference>
<keyword evidence="2" id="KW-1185">Reference proteome</keyword>
<reference evidence="1 2" key="1">
    <citation type="submission" date="2015-06" db="EMBL/GenBank/DDBJ databases">
        <title>Draft genome of the ant-associated black yeast Phialophora attae CBS 131958.</title>
        <authorList>
            <person name="Moreno L.F."/>
            <person name="Stielow B.J."/>
            <person name="de Hoog S."/>
            <person name="Vicente V.A."/>
            <person name="Weiss V.A."/>
            <person name="de Vries M."/>
            <person name="Cruz L.M."/>
            <person name="Souza E.M."/>
        </authorList>
    </citation>
    <scope>NUCLEOTIDE SEQUENCE [LARGE SCALE GENOMIC DNA]</scope>
    <source>
        <strain evidence="1 2">CBS 131958</strain>
    </source>
</reference>